<sequence>MELGDSVYAAERIIRKRIRKVSFISLQNIAVTDSNLAKHACEITYQRRFDWMCLKMYFSLGYYYIPWYLEANAPVFGFDRAAVEVRMLPAVSFGQSASSNILADESTVVCCGDTN</sequence>
<dbReference type="AlphaFoldDB" id="A0A2H1WT83"/>
<dbReference type="EMBL" id="ODYU01010888">
    <property type="protein sequence ID" value="SOQ56270.1"/>
    <property type="molecule type" value="Genomic_DNA"/>
</dbReference>
<gene>
    <name evidence="1" type="ORF">SFRICE_008903</name>
</gene>
<reference evidence="1" key="1">
    <citation type="submission" date="2016-07" db="EMBL/GenBank/DDBJ databases">
        <authorList>
            <person name="Bretaudeau A."/>
        </authorList>
    </citation>
    <scope>NUCLEOTIDE SEQUENCE</scope>
    <source>
        <strain evidence="1">Rice</strain>
        <tissue evidence="1">Whole body</tissue>
    </source>
</reference>
<protein>
    <submittedName>
        <fullName evidence="1">SFRICE_008903</fullName>
    </submittedName>
</protein>
<evidence type="ECO:0000313" key="1">
    <source>
        <dbReference type="EMBL" id="SOQ56270.1"/>
    </source>
</evidence>
<accession>A0A2H1WT83</accession>
<proteinExistence type="predicted"/>
<organism evidence="1">
    <name type="scientific">Spodoptera frugiperda</name>
    <name type="common">Fall armyworm</name>
    <dbReference type="NCBI Taxonomy" id="7108"/>
    <lineage>
        <taxon>Eukaryota</taxon>
        <taxon>Metazoa</taxon>
        <taxon>Ecdysozoa</taxon>
        <taxon>Arthropoda</taxon>
        <taxon>Hexapoda</taxon>
        <taxon>Insecta</taxon>
        <taxon>Pterygota</taxon>
        <taxon>Neoptera</taxon>
        <taxon>Endopterygota</taxon>
        <taxon>Lepidoptera</taxon>
        <taxon>Glossata</taxon>
        <taxon>Ditrysia</taxon>
        <taxon>Noctuoidea</taxon>
        <taxon>Noctuidae</taxon>
        <taxon>Amphipyrinae</taxon>
        <taxon>Spodoptera</taxon>
    </lineage>
</organism>
<name>A0A2H1WT83_SPOFR</name>